<comment type="subcellular location">
    <subcellularLocation>
        <location evidence="1">Membrane</location>
        <topology evidence="1">Multi-pass membrane protein</topology>
    </subcellularLocation>
</comment>
<accession>A0A6V7Y2B2</accession>
<evidence type="ECO:0000313" key="7">
    <source>
        <dbReference type="EMBL" id="CAD2205779.1"/>
    </source>
</evidence>
<evidence type="ECO:0000256" key="5">
    <source>
        <dbReference type="SAM" id="Phobius"/>
    </source>
</evidence>
<evidence type="ECO:0000256" key="2">
    <source>
        <dbReference type="ARBA" id="ARBA00022692"/>
    </source>
</evidence>
<dbReference type="PANTHER" id="PTHR13659:SF5">
    <property type="entry name" value="PROTEIN FAM8A1"/>
    <property type="match status" value="1"/>
</dbReference>
<evidence type="ECO:0000256" key="3">
    <source>
        <dbReference type="ARBA" id="ARBA00022989"/>
    </source>
</evidence>
<protein>
    <recommendedName>
        <fullName evidence="6">RDD domain-containing protein</fullName>
    </recommendedName>
</protein>
<dbReference type="OrthoDB" id="10061042at2759"/>
<dbReference type="PANTHER" id="PTHR13659">
    <property type="entry name" value="AUTOSOMAL HIGHLY CONSERVED PROTEIN"/>
    <property type="match status" value="1"/>
</dbReference>
<dbReference type="GO" id="GO:0016020">
    <property type="term" value="C:membrane"/>
    <property type="evidence" value="ECO:0007669"/>
    <property type="project" value="UniProtKB-SubCell"/>
</dbReference>
<evidence type="ECO:0000259" key="6">
    <source>
        <dbReference type="Pfam" id="PF06271"/>
    </source>
</evidence>
<keyword evidence="2 5" id="KW-0812">Transmembrane</keyword>
<gene>
    <name evidence="7" type="ORF">MENT_LOCUS59621</name>
</gene>
<reference evidence="7 8" key="1">
    <citation type="submission" date="2020-08" db="EMBL/GenBank/DDBJ databases">
        <authorList>
            <person name="Koutsovoulos G."/>
            <person name="Danchin GJ E."/>
        </authorList>
    </citation>
    <scope>NUCLEOTIDE SEQUENCE [LARGE SCALE GENOMIC DNA]</scope>
</reference>
<dbReference type="InterPro" id="IPR039871">
    <property type="entry name" value="FAM8A1"/>
</dbReference>
<dbReference type="Proteomes" id="UP000580250">
    <property type="component" value="Unassembled WGS sequence"/>
</dbReference>
<organism evidence="7 8">
    <name type="scientific">Meloidogyne enterolobii</name>
    <name type="common">Root-knot nematode worm</name>
    <name type="synonym">Meloidogyne mayaguensis</name>
    <dbReference type="NCBI Taxonomy" id="390850"/>
    <lineage>
        <taxon>Eukaryota</taxon>
        <taxon>Metazoa</taxon>
        <taxon>Ecdysozoa</taxon>
        <taxon>Nematoda</taxon>
        <taxon>Chromadorea</taxon>
        <taxon>Rhabditida</taxon>
        <taxon>Tylenchina</taxon>
        <taxon>Tylenchomorpha</taxon>
        <taxon>Tylenchoidea</taxon>
        <taxon>Meloidogynidae</taxon>
        <taxon>Meloidogyninae</taxon>
        <taxon>Meloidogyne</taxon>
    </lineage>
</organism>
<evidence type="ECO:0000256" key="1">
    <source>
        <dbReference type="ARBA" id="ARBA00004141"/>
    </source>
</evidence>
<feature type="transmembrane region" description="Helical" evidence="5">
    <location>
        <begin position="178"/>
        <end position="200"/>
    </location>
</feature>
<dbReference type="Pfam" id="PF06271">
    <property type="entry name" value="RDD"/>
    <property type="match status" value="1"/>
</dbReference>
<feature type="transmembrane region" description="Helical" evidence="5">
    <location>
        <begin position="245"/>
        <end position="264"/>
    </location>
</feature>
<dbReference type="AlphaFoldDB" id="A0A6V7Y2B2"/>
<keyword evidence="4 5" id="KW-0472">Membrane</keyword>
<dbReference type="InterPro" id="IPR010432">
    <property type="entry name" value="RDD"/>
</dbReference>
<evidence type="ECO:0000313" key="8">
    <source>
        <dbReference type="Proteomes" id="UP000580250"/>
    </source>
</evidence>
<dbReference type="EMBL" id="CAJEWN010002914">
    <property type="protein sequence ID" value="CAD2205779.1"/>
    <property type="molecule type" value="Genomic_DNA"/>
</dbReference>
<feature type="transmembrane region" description="Helical" evidence="5">
    <location>
        <begin position="121"/>
        <end position="143"/>
    </location>
</feature>
<evidence type="ECO:0000256" key="4">
    <source>
        <dbReference type="ARBA" id="ARBA00023136"/>
    </source>
</evidence>
<sequence>MSSSTKKEFNNNNKFNLPNEIKKDYGSAAAYVQEVHKWSQSVRWCMAQQQMMASFWTNTFLQQQQTAMLMQQQQSPSPFLQRGQTIRLNLTRIFRTARATPNIPQTIIVQQFEIPSFFRRIAAEAIDSVIMFIFKFFLVYTLVRADLIELDTFDSILTANADLQTLIDVTQGLFSVELLFKLVTAIIEALCITFGVPVGCTPGKRLLGIKVISCLDVQPVTGSPDRVAITGFAYVDFKRALLRSVLKNMVIMFLFPLSTAFYMFNYNRAIYDLAAKTIVVRM</sequence>
<keyword evidence="3 5" id="KW-1133">Transmembrane helix</keyword>
<name>A0A6V7Y2B2_MELEN</name>
<comment type="caution">
    <text evidence="7">The sequence shown here is derived from an EMBL/GenBank/DDBJ whole genome shotgun (WGS) entry which is preliminary data.</text>
</comment>
<feature type="domain" description="RDD" evidence="6">
    <location>
        <begin position="115"/>
        <end position="220"/>
    </location>
</feature>
<proteinExistence type="predicted"/>